<proteinExistence type="predicted"/>
<dbReference type="EMBL" id="NBAG03000504">
    <property type="protein sequence ID" value="PNI18932.1"/>
    <property type="molecule type" value="Genomic_DNA"/>
</dbReference>
<sequence length="130" mass="13561">LRIDSHREDAAELDDDSEDVSAWPWAHRRLAFVCLGAAASACIKCWSPTSPSGAGAARPGPSTSSPHRTGSASPARRSSHTRCLITWSSSSSSSTASPSPWRGLTLTPAAPSGSSSASPITSSRPSSWRR</sequence>
<feature type="compositionally biased region" description="Low complexity" evidence="1">
    <location>
        <begin position="108"/>
        <end position="130"/>
    </location>
</feature>
<evidence type="ECO:0000313" key="2">
    <source>
        <dbReference type="EMBL" id="PNI18932.1"/>
    </source>
</evidence>
<comment type="caution">
    <text evidence="2">The sequence shown here is derived from an EMBL/GenBank/DDBJ whole genome shotgun (WGS) entry which is preliminary data.</text>
</comment>
<dbReference type="AlphaFoldDB" id="A0A2J8J831"/>
<feature type="compositionally biased region" description="Low complexity" evidence="1">
    <location>
        <begin position="86"/>
        <end position="101"/>
    </location>
</feature>
<gene>
    <name evidence="2" type="ORF">CK820_G0049908</name>
</gene>
<feature type="non-terminal residue" evidence="2">
    <location>
        <position position="1"/>
    </location>
</feature>
<evidence type="ECO:0000313" key="3">
    <source>
        <dbReference type="Proteomes" id="UP000236370"/>
    </source>
</evidence>
<accession>A0A2J8J831</accession>
<protein>
    <submittedName>
        <fullName evidence="2">CACNA1H isoform 11</fullName>
    </submittedName>
</protein>
<organism evidence="2 3">
    <name type="scientific">Pan troglodytes</name>
    <name type="common">Chimpanzee</name>
    <dbReference type="NCBI Taxonomy" id="9598"/>
    <lineage>
        <taxon>Eukaryota</taxon>
        <taxon>Metazoa</taxon>
        <taxon>Chordata</taxon>
        <taxon>Craniata</taxon>
        <taxon>Vertebrata</taxon>
        <taxon>Euteleostomi</taxon>
        <taxon>Mammalia</taxon>
        <taxon>Eutheria</taxon>
        <taxon>Euarchontoglires</taxon>
        <taxon>Primates</taxon>
        <taxon>Haplorrhini</taxon>
        <taxon>Catarrhini</taxon>
        <taxon>Hominidae</taxon>
        <taxon>Pan</taxon>
    </lineage>
</organism>
<name>A0A2J8J831_PANTR</name>
<dbReference type="Proteomes" id="UP000236370">
    <property type="component" value="Unassembled WGS sequence"/>
</dbReference>
<feature type="region of interest" description="Disordered" evidence="1">
    <location>
        <begin position="50"/>
        <end position="130"/>
    </location>
</feature>
<feature type="compositionally biased region" description="Polar residues" evidence="1">
    <location>
        <begin position="61"/>
        <end position="72"/>
    </location>
</feature>
<reference evidence="2 3" key="1">
    <citation type="submission" date="2017-12" db="EMBL/GenBank/DDBJ databases">
        <title>High-resolution comparative analysis of great ape genomes.</title>
        <authorList>
            <person name="Pollen A."/>
            <person name="Hastie A."/>
            <person name="Hormozdiari F."/>
            <person name="Dougherty M."/>
            <person name="Liu R."/>
            <person name="Chaisson M."/>
            <person name="Hoppe E."/>
            <person name="Hill C."/>
            <person name="Pang A."/>
            <person name="Hillier L."/>
            <person name="Baker C."/>
            <person name="Armstrong J."/>
            <person name="Shendure J."/>
            <person name="Paten B."/>
            <person name="Wilson R."/>
            <person name="Chao H."/>
            <person name="Schneider V."/>
            <person name="Ventura M."/>
            <person name="Kronenberg Z."/>
            <person name="Murali S."/>
            <person name="Gordon D."/>
            <person name="Cantsilieris S."/>
            <person name="Munson K."/>
            <person name="Nelson B."/>
            <person name="Raja A."/>
            <person name="Underwood J."/>
            <person name="Diekhans M."/>
            <person name="Fiddes I."/>
            <person name="Haussler D."/>
            <person name="Eichler E."/>
        </authorList>
    </citation>
    <scope>NUCLEOTIDE SEQUENCE [LARGE SCALE GENOMIC DNA]</scope>
    <source>
        <strain evidence="2">Yerkes chimp pedigree #C0471</strain>
    </source>
</reference>
<evidence type="ECO:0000256" key="1">
    <source>
        <dbReference type="SAM" id="MobiDB-lite"/>
    </source>
</evidence>